<evidence type="ECO:0000256" key="1">
    <source>
        <dbReference type="SAM" id="MobiDB-lite"/>
    </source>
</evidence>
<dbReference type="EMBL" id="JBKBDE010000006">
    <property type="protein sequence ID" value="MFN6552270.1"/>
    <property type="molecule type" value="Genomic_DNA"/>
</dbReference>
<keyword evidence="3" id="KW-1185">Reference proteome</keyword>
<evidence type="ECO:0000313" key="2">
    <source>
        <dbReference type="EMBL" id="MFN6552270.1"/>
    </source>
</evidence>
<dbReference type="RefSeq" id="WP_409550787.1">
    <property type="nucleotide sequence ID" value="NZ_JBKBDE010000006.1"/>
</dbReference>
<protein>
    <submittedName>
        <fullName evidence="2">Uncharacterized protein</fullName>
    </submittedName>
</protein>
<evidence type="ECO:0000313" key="3">
    <source>
        <dbReference type="Proteomes" id="UP001635817"/>
    </source>
</evidence>
<comment type="caution">
    <text evidence="2">The sequence shown here is derived from an EMBL/GenBank/DDBJ whole genome shotgun (WGS) entry which is preliminary data.</text>
</comment>
<accession>A0ABW9LXY1</accession>
<proteinExistence type="predicted"/>
<name>A0ABW9LXY1_9MYCO</name>
<sequence length="319" mass="34567">MTFVIAKITDANSGAVTLLSDTKVTDRIDDTASRRTLSNPGQKVVIVDDDIVVGVAGDTPASAVNRVAELRGQSVYGIEDALRAFSAEMHETAGASKSFLVVARTPEPRITVISRGQQEDRTAIGTGWIGDREAFNAFSEVFQDDSAPGELGLDARFFFAMSGLIAWEDVDTVGGYLVRVSGRSDKPLRFMPDTGLVMPDDINGTIIHKPHGQATLDLSLADGADPTRHMRLPIPGTGLTYSALAHYIPEARTAWLHTHEHPGDQPKRLTVDSLSELVEVAQSKYGQFLDTTVAQRVLQGNHPPPSMLYMRPYPGNDGR</sequence>
<reference evidence="2 3" key="1">
    <citation type="submission" date="2024-12" db="EMBL/GenBank/DDBJ databases">
        <title>The coexistence of Mycolicibacterium septicum and Mycolicibacterium nivoides in clinical samples.</title>
        <authorList>
            <person name="Wang C."/>
            <person name="Feng Y."/>
            <person name="Zong Z."/>
        </authorList>
    </citation>
    <scope>NUCLEOTIDE SEQUENCE [LARGE SCALE GENOMIC DNA]</scope>
    <source>
        <strain evidence="2 3">120310</strain>
    </source>
</reference>
<organism evidence="2 3">
    <name type="scientific">Mycolicibacterium septicum</name>
    <dbReference type="NCBI Taxonomy" id="98668"/>
    <lineage>
        <taxon>Bacteria</taxon>
        <taxon>Bacillati</taxon>
        <taxon>Actinomycetota</taxon>
        <taxon>Actinomycetes</taxon>
        <taxon>Mycobacteriales</taxon>
        <taxon>Mycobacteriaceae</taxon>
        <taxon>Mycolicibacterium</taxon>
    </lineage>
</organism>
<dbReference type="Proteomes" id="UP001635817">
    <property type="component" value="Unassembled WGS sequence"/>
</dbReference>
<gene>
    <name evidence="2" type="ORF">ACK4CP_17865</name>
</gene>
<feature type="region of interest" description="Disordered" evidence="1">
    <location>
        <begin position="299"/>
        <end position="319"/>
    </location>
</feature>